<reference evidence="2" key="1">
    <citation type="submission" date="2021-03" db="EMBL/GenBank/DDBJ databases">
        <title>Draft genome sequence of rust myrtle Austropuccinia psidii MF-1, a brazilian biotype.</title>
        <authorList>
            <person name="Quecine M.C."/>
            <person name="Pachon D.M.R."/>
            <person name="Bonatelli M.L."/>
            <person name="Correr F.H."/>
            <person name="Franceschini L.M."/>
            <person name="Leite T.F."/>
            <person name="Margarido G.R.A."/>
            <person name="Almeida C.A."/>
            <person name="Ferrarezi J.A."/>
            <person name="Labate C.A."/>
        </authorList>
    </citation>
    <scope>NUCLEOTIDE SEQUENCE</scope>
    <source>
        <strain evidence="2">MF-1</strain>
    </source>
</reference>
<organism evidence="2 3">
    <name type="scientific">Austropuccinia psidii MF-1</name>
    <dbReference type="NCBI Taxonomy" id="1389203"/>
    <lineage>
        <taxon>Eukaryota</taxon>
        <taxon>Fungi</taxon>
        <taxon>Dikarya</taxon>
        <taxon>Basidiomycota</taxon>
        <taxon>Pucciniomycotina</taxon>
        <taxon>Pucciniomycetes</taxon>
        <taxon>Pucciniales</taxon>
        <taxon>Sphaerophragmiaceae</taxon>
        <taxon>Austropuccinia</taxon>
    </lineage>
</organism>
<evidence type="ECO:0000256" key="1">
    <source>
        <dbReference type="SAM" id="MobiDB-lite"/>
    </source>
</evidence>
<feature type="compositionally biased region" description="Basic and acidic residues" evidence="1">
    <location>
        <begin position="1"/>
        <end position="12"/>
    </location>
</feature>
<comment type="caution">
    <text evidence="2">The sequence shown here is derived from an EMBL/GenBank/DDBJ whole genome shotgun (WGS) entry which is preliminary data.</text>
</comment>
<evidence type="ECO:0000313" key="2">
    <source>
        <dbReference type="EMBL" id="MBW0519428.1"/>
    </source>
</evidence>
<dbReference type="AlphaFoldDB" id="A0A9Q3HW89"/>
<accession>A0A9Q3HW89</accession>
<feature type="compositionally biased region" description="Acidic residues" evidence="1">
    <location>
        <begin position="13"/>
        <end position="32"/>
    </location>
</feature>
<gene>
    <name evidence="2" type="ORF">O181_059143</name>
</gene>
<keyword evidence="3" id="KW-1185">Reference proteome</keyword>
<proteinExistence type="predicted"/>
<dbReference type="Proteomes" id="UP000765509">
    <property type="component" value="Unassembled WGS sequence"/>
</dbReference>
<sequence>MGGEAPSRRGGEGEDEEGEESVEGDVSEETEVADAQAGVPEACEAANLAPSNPPLVSQAEPNFREMM</sequence>
<name>A0A9Q3HW89_9BASI</name>
<dbReference type="EMBL" id="AVOT02027390">
    <property type="protein sequence ID" value="MBW0519428.1"/>
    <property type="molecule type" value="Genomic_DNA"/>
</dbReference>
<feature type="region of interest" description="Disordered" evidence="1">
    <location>
        <begin position="1"/>
        <end position="67"/>
    </location>
</feature>
<evidence type="ECO:0000313" key="3">
    <source>
        <dbReference type="Proteomes" id="UP000765509"/>
    </source>
</evidence>
<protein>
    <submittedName>
        <fullName evidence="2">Uncharacterized protein</fullName>
    </submittedName>
</protein>